<gene>
    <name evidence="3" type="ORF">BCR33DRAFT_798826</name>
</gene>
<organism evidence="3 4">
    <name type="scientific">Rhizoclosmatium globosum</name>
    <dbReference type="NCBI Taxonomy" id="329046"/>
    <lineage>
        <taxon>Eukaryota</taxon>
        <taxon>Fungi</taxon>
        <taxon>Fungi incertae sedis</taxon>
        <taxon>Chytridiomycota</taxon>
        <taxon>Chytridiomycota incertae sedis</taxon>
        <taxon>Chytridiomycetes</taxon>
        <taxon>Chytridiales</taxon>
        <taxon>Chytriomycetaceae</taxon>
        <taxon>Rhizoclosmatium</taxon>
    </lineage>
</organism>
<dbReference type="Proteomes" id="UP000193642">
    <property type="component" value="Unassembled WGS sequence"/>
</dbReference>
<feature type="signal peptide" evidence="2">
    <location>
        <begin position="1"/>
        <end position="20"/>
    </location>
</feature>
<evidence type="ECO:0000256" key="2">
    <source>
        <dbReference type="SAM" id="SignalP"/>
    </source>
</evidence>
<feature type="region of interest" description="Disordered" evidence="1">
    <location>
        <begin position="151"/>
        <end position="175"/>
    </location>
</feature>
<evidence type="ECO:0000256" key="1">
    <source>
        <dbReference type="SAM" id="MobiDB-lite"/>
    </source>
</evidence>
<dbReference type="AlphaFoldDB" id="A0A1Y2ACV6"/>
<evidence type="ECO:0000313" key="4">
    <source>
        <dbReference type="Proteomes" id="UP000193642"/>
    </source>
</evidence>
<comment type="caution">
    <text evidence="3">The sequence shown here is derived from an EMBL/GenBank/DDBJ whole genome shotgun (WGS) entry which is preliminary data.</text>
</comment>
<keyword evidence="2" id="KW-0732">Signal</keyword>
<sequence length="319" mass="35406">MVSTVVLIISLASLPRLSEENQLPNTLSPFHLGFYTPELGELGSNHIYTRFYTSHLHQDSTPAIYTSHLHQDSTPGFYTSHLHQPSTPGFYTSHLHQDSTPGFYTSHLHQLLFLAAHVIAILVYIRATPPEGSNLPGQFWEQIEAKRSRERSTPTYTYTPYSQCPAPSSHPYLTRGSKRALQDDSELPVKKAGVRGAAYIEGESIAIADAFLVRSMNAITSSDQKAETFYTGIRDLVANGFIGTKGTVYPPNPSTKSRLWNHIQSHWATISAEVQVFIGILSPLLHSIPPSGTLRQQAFQSALEAYAKQNKNKPFKSGR</sequence>
<name>A0A1Y2ACV6_9FUNG</name>
<feature type="compositionally biased region" description="Low complexity" evidence="1">
    <location>
        <begin position="153"/>
        <end position="162"/>
    </location>
</feature>
<feature type="chain" id="PRO_5012101459" evidence="2">
    <location>
        <begin position="21"/>
        <end position="319"/>
    </location>
</feature>
<evidence type="ECO:0000313" key="3">
    <source>
        <dbReference type="EMBL" id="ORY20304.1"/>
    </source>
</evidence>
<proteinExistence type="predicted"/>
<accession>A0A1Y2ACV6</accession>
<dbReference type="EMBL" id="MCGO01000245">
    <property type="protein sequence ID" value="ORY20304.1"/>
    <property type="molecule type" value="Genomic_DNA"/>
</dbReference>
<protein>
    <submittedName>
        <fullName evidence="3">Uncharacterized protein</fullName>
    </submittedName>
</protein>
<keyword evidence="4" id="KW-1185">Reference proteome</keyword>
<reference evidence="3 4" key="1">
    <citation type="submission" date="2016-07" db="EMBL/GenBank/DDBJ databases">
        <title>Pervasive Adenine N6-methylation of Active Genes in Fungi.</title>
        <authorList>
            <consortium name="DOE Joint Genome Institute"/>
            <person name="Mondo S.J."/>
            <person name="Dannebaum R.O."/>
            <person name="Kuo R.C."/>
            <person name="Labutti K."/>
            <person name="Haridas S."/>
            <person name="Kuo A."/>
            <person name="Salamov A."/>
            <person name="Ahrendt S.R."/>
            <person name="Lipzen A."/>
            <person name="Sullivan W."/>
            <person name="Andreopoulos W.B."/>
            <person name="Clum A."/>
            <person name="Lindquist E."/>
            <person name="Daum C."/>
            <person name="Ramamoorthy G.K."/>
            <person name="Gryganskyi A."/>
            <person name="Culley D."/>
            <person name="Magnuson J.K."/>
            <person name="James T.Y."/>
            <person name="O'Malley M.A."/>
            <person name="Stajich J.E."/>
            <person name="Spatafora J.W."/>
            <person name="Visel A."/>
            <person name="Grigoriev I.V."/>
        </authorList>
    </citation>
    <scope>NUCLEOTIDE SEQUENCE [LARGE SCALE GENOMIC DNA]</scope>
    <source>
        <strain evidence="3 4">JEL800</strain>
    </source>
</reference>